<name>A0A8J3T9U4_9ACTN</name>
<keyword evidence="5" id="KW-1185">Reference proteome</keyword>
<dbReference type="AlphaFoldDB" id="A0A8J3T9U4"/>
<keyword evidence="2" id="KW-1133">Transmembrane helix</keyword>
<dbReference type="Pfam" id="PF03703">
    <property type="entry name" value="bPH_2"/>
    <property type="match status" value="1"/>
</dbReference>
<sequence length="269" mass="30171">MTTPQPPDGDEPPRRWQDQDTEQFSRPPGDDPSSTMSGGYGGAASGGAYYVVDEPLPLTEEELAGLRGESAPPPLLTTKRVMPLEDEPSGVVQRYLFPTEKFRGEWKRHWIELGKEIGIGLAATLLMGYATGYLAKKNIPSGVTIVIVLWLLVLLWIGWRIGDWWFDRFILTNKRVMVISGIITRNVAMMPLVRVTDMKYVQSPLGRLLKYGTFELESAGQDQALRKVENLPNPNELYLRIVEEMYEPEAVEARLGRVAEGEYGEEDGT</sequence>
<dbReference type="InterPro" id="IPR005182">
    <property type="entry name" value="YdbS-like_PH"/>
</dbReference>
<evidence type="ECO:0000259" key="3">
    <source>
        <dbReference type="Pfam" id="PF03703"/>
    </source>
</evidence>
<dbReference type="PANTHER" id="PTHR37938">
    <property type="entry name" value="BLL0215 PROTEIN"/>
    <property type="match status" value="1"/>
</dbReference>
<proteinExistence type="predicted"/>
<feature type="transmembrane region" description="Helical" evidence="2">
    <location>
        <begin position="141"/>
        <end position="159"/>
    </location>
</feature>
<protein>
    <recommendedName>
        <fullName evidence="3">YdbS-like PH domain-containing protein</fullName>
    </recommendedName>
</protein>
<reference evidence="4" key="1">
    <citation type="submission" date="2021-01" db="EMBL/GenBank/DDBJ databases">
        <title>Whole genome shotgun sequence of Planosporangium mesophilum NBRC 109066.</title>
        <authorList>
            <person name="Komaki H."/>
            <person name="Tamura T."/>
        </authorList>
    </citation>
    <scope>NUCLEOTIDE SEQUENCE</scope>
    <source>
        <strain evidence="4">NBRC 109066</strain>
    </source>
</reference>
<feature type="region of interest" description="Disordered" evidence="1">
    <location>
        <begin position="1"/>
        <end position="41"/>
    </location>
</feature>
<dbReference type="Proteomes" id="UP000599074">
    <property type="component" value="Unassembled WGS sequence"/>
</dbReference>
<keyword evidence="2" id="KW-0472">Membrane</keyword>
<evidence type="ECO:0000256" key="1">
    <source>
        <dbReference type="SAM" id="MobiDB-lite"/>
    </source>
</evidence>
<keyword evidence="2" id="KW-0812">Transmembrane</keyword>
<gene>
    <name evidence="4" type="ORF">Pme01_08790</name>
</gene>
<comment type="caution">
    <text evidence="4">The sequence shown here is derived from an EMBL/GenBank/DDBJ whole genome shotgun (WGS) entry which is preliminary data.</text>
</comment>
<organism evidence="4 5">
    <name type="scientific">Planosporangium mesophilum</name>
    <dbReference type="NCBI Taxonomy" id="689768"/>
    <lineage>
        <taxon>Bacteria</taxon>
        <taxon>Bacillati</taxon>
        <taxon>Actinomycetota</taxon>
        <taxon>Actinomycetes</taxon>
        <taxon>Micromonosporales</taxon>
        <taxon>Micromonosporaceae</taxon>
        <taxon>Planosporangium</taxon>
    </lineage>
</organism>
<evidence type="ECO:0000256" key="2">
    <source>
        <dbReference type="SAM" id="Phobius"/>
    </source>
</evidence>
<accession>A0A8J3T9U4</accession>
<dbReference type="PANTHER" id="PTHR37938:SF1">
    <property type="entry name" value="BLL0215 PROTEIN"/>
    <property type="match status" value="1"/>
</dbReference>
<feature type="domain" description="YdbS-like PH" evidence="3">
    <location>
        <begin position="164"/>
        <end position="239"/>
    </location>
</feature>
<dbReference type="RefSeq" id="WP_168112536.1">
    <property type="nucleotide sequence ID" value="NZ_BOON01000006.1"/>
</dbReference>
<dbReference type="EMBL" id="BOON01000006">
    <property type="protein sequence ID" value="GII21282.1"/>
    <property type="molecule type" value="Genomic_DNA"/>
</dbReference>
<evidence type="ECO:0000313" key="4">
    <source>
        <dbReference type="EMBL" id="GII21282.1"/>
    </source>
</evidence>
<feature type="transmembrane region" description="Helical" evidence="2">
    <location>
        <begin position="117"/>
        <end position="135"/>
    </location>
</feature>
<evidence type="ECO:0000313" key="5">
    <source>
        <dbReference type="Proteomes" id="UP000599074"/>
    </source>
</evidence>